<evidence type="ECO:0000313" key="2">
    <source>
        <dbReference type="Proteomes" id="UP000805193"/>
    </source>
</evidence>
<dbReference type="EMBL" id="JABSTQ010011102">
    <property type="protein sequence ID" value="KAG0415158.1"/>
    <property type="molecule type" value="Genomic_DNA"/>
</dbReference>
<reference evidence="1 2" key="1">
    <citation type="journal article" date="2020" name="Cell">
        <title>Large-Scale Comparative Analyses of Tick Genomes Elucidate Their Genetic Diversity and Vector Capacities.</title>
        <authorList>
            <consortium name="Tick Genome and Microbiome Consortium (TIGMIC)"/>
            <person name="Jia N."/>
            <person name="Wang J."/>
            <person name="Shi W."/>
            <person name="Du L."/>
            <person name="Sun Y."/>
            <person name="Zhan W."/>
            <person name="Jiang J.F."/>
            <person name="Wang Q."/>
            <person name="Zhang B."/>
            <person name="Ji P."/>
            <person name="Bell-Sakyi L."/>
            <person name="Cui X.M."/>
            <person name="Yuan T.T."/>
            <person name="Jiang B.G."/>
            <person name="Yang W.F."/>
            <person name="Lam T.T."/>
            <person name="Chang Q.C."/>
            <person name="Ding S.J."/>
            <person name="Wang X.J."/>
            <person name="Zhu J.G."/>
            <person name="Ruan X.D."/>
            <person name="Zhao L."/>
            <person name="Wei J.T."/>
            <person name="Ye R.Z."/>
            <person name="Que T.C."/>
            <person name="Du C.H."/>
            <person name="Zhou Y.H."/>
            <person name="Cheng J.X."/>
            <person name="Dai P.F."/>
            <person name="Guo W.B."/>
            <person name="Han X.H."/>
            <person name="Huang E.J."/>
            <person name="Li L.F."/>
            <person name="Wei W."/>
            <person name="Gao Y.C."/>
            <person name="Liu J.Z."/>
            <person name="Shao H.Z."/>
            <person name="Wang X."/>
            <person name="Wang C.C."/>
            <person name="Yang T.C."/>
            <person name="Huo Q.B."/>
            <person name="Li W."/>
            <person name="Chen H.Y."/>
            <person name="Chen S.E."/>
            <person name="Zhou L.G."/>
            <person name="Ni X.B."/>
            <person name="Tian J.H."/>
            <person name="Sheng Y."/>
            <person name="Liu T."/>
            <person name="Pan Y.S."/>
            <person name="Xia L.Y."/>
            <person name="Li J."/>
            <person name="Zhao F."/>
            <person name="Cao W.C."/>
        </authorList>
    </citation>
    <scope>NUCLEOTIDE SEQUENCE [LARGE SCALE GENOMIC DNA]</scope>
    <source>
        <strain evidence="1">Iper-2018</strain>
    </source>
</reference>
<proteinExistence type="predicted"/>
<protein>
    <submittedName>
        <fullName evidence="1">Uncharacterized protein</fullName>
    </submittedName>
</protein>
<gene>
    <name evidence="1" type="ORF">HPB47_007679</name>
</gene>
<comment type="caution">
    <text evidence="1">The sequence shown here is derived from an EMBL/GenBank/DDBJ whole genome shotgun (WGS) entry which is preliminary data.</text>
</comment>
<accession>A0AC60P6T8</accession>
<evidence type="ECO:0000313" key="1">
    <source>
        <dbReference type="EMBL" id="KAG0415158.1"/>
    </source>
</evidence>
<name>A0AC60P6T8_IXOPE</name>
<keyword evidence="2" id="KW-1185">Reference proteome</keyword>
<sequence length="253" mass="28615">MTPRSGVTLESPPPPPAPDLILERVATFCDAVVNHLTLTHDPNPRPQSAIPTCRGYDDRQSVPDYLNRLEVYNAAVGVSKAYMLNPVLRQALRGSAACWWRLQSQFQSRDAFRQRFREEFLPPRYESRTLRELDLRSQHPNKSLLEYVPAMQESLLHGLQYLPPLPRHTALEPSCAWGGPEAHERHPADRPVTRAPDPHTFARTAAYLQQHHPPGSNNRLVGTQQASAAHAPQDVDLDAALNLLRRLRPHLLR</sequence>
<organism evidence="1 2">
    <name type="scientific">Ixodes persulcatus</name>
    <name type="common">Taiga tick</name>
    <dbReference type="NCBI Taxonomy" id="34615"/>
    <lineage>
        <taxon>Eukaryota</taxon>
        <taxon>Metazoa</taxon>
        <taxon>Ecdysozoa</taxon>
        <taxon>Arthropoda</taxon>
        <taxon>Chelicerata</taxon>
        <taxon>Arachnida</taxon>
        <taxon>Acari</taxon>
        <taxon>Parasitiformes</taxon>
        <taxon>Ixodida</taxon>
        <taxon>Ixodoidea</taxon>
        <taxon>Ixodidae</taxon>
        <taxon>Ixodinae</taxon>
        <taxon>Ixodes</taxon>
    </lineage>
</organism>
<dbReference type="Proteomes" id="UP000805193">
    <property type="component" value="Unassembled WGS sequence"/>
</dbReference>